<name>A0ABP8XUQ9_9ACTN</name>
<comment type="similarity">
    <text evidence="1">Belongs to the universal stress protein A family.</text>
</comment>
<dbReference type="RefSeq" id="WP_345523102.1">
    <property type="nucleotide sequence ID" value="NZ_BAABKM010000003.1"/>
</dbReference>
<comment type="caution">
    <text evidence="3">The sequence shown here is derived from an EMBL/GenBank/DDBJ whole genome shotgun (WGS) entry which is preliminary data.</text>
</comment>
<dbReference type="Pfam" id="PF00582">
    <property type="entry name" value="Usp"/>
    <property type="match status" value="2"/>
</dbReference>
<evidence type="ECO:0000313" key="3">
    <source>
        <dbReference type="EMBL" id="GAA4715114.1"/>
    </source>
</evidence>
<sequence>MELRSLPANAVPAGAIVVGVDGSDHSDAAVAWAADQAALDGLPLVLAHAISTLGTTVTAWSAAESAAEHVARRHPSVVVHPTTVEGDPRQVLLDLSRNATAIVVGSRGRGPVRSLLLGSVSAATARHASCPVVVVRPHHPGIVRRGVLVGADGSPASAPVLEFAFRTASQRGLPLTVMHCVWDPVAAVGTPFVVASDGSDVEDARLVLAESVAGLGERYPDVHVTQQVARGLPGPCLGQAADSMDLLVVGRRQAGVWSRAVDGDVSHDVVEHARTVVAVIPEAP</sequence>
<evidence type="ECO:0000313" key="4">
    <source>
        <dbReference type="Proteomes" id="UP001499974"/>
    </source>
</evidence>
<proteinExistence type="inferred from homology"/>
<dbReference type="EMBL" id="BAABKM010000003">
    <property type="protein sequence ID" value="GAA4715114.1"/>
    <property type="molecule type" value="Genomic_DNA"/>
</dbReference>
<dbReference type="Gene3D" id="3.40.50.620">
    <property type="entry name" value="HUPs"/>
    <property type="match status" value="2"/>
</dbReference>
<evidence type="ECO:0000256" key="1">
    <source>
        <dbReference type="ARBA" id="ARBA00008791"/>
    </source>
</evidence>
<dbReference type="PRINTS" id="PR01438">
    <property type="entry name" value="UNVRSLSTRESS"/>
</dbReference>
<feature type="domain" description="UspA" evidence="2">
    <location>
        <begin position="147"/>
        <end position="281"/>
    </location>
</feature>
<dbReference type="PANTHER" id="PTHR46553:SF3">
    <property type="entry name" value="ADENINE NUCLEOTIDE ALPHA HYDROLASES-LIKE SUPERFAMILY PROTEIN"/>
    <property type="match status" value="1"/>
</dbReference>
<dbReference type="PANTHER" id="PTHR46553">
    <property type="entry name" value="ADENINE NUCLEOTIDE ALPHA HYDROLASES-LIKE SUPERFAMILY PROTEIN"/>
    <property type="match status" value="1"/>
</dbReference>
<organism evidence="3 4">
    <name type="scientific">Nocardioides conyzicola</name>
    <dbReference type="NCBI Taxonomy" id="1651781"/>
    <lineage>
        <taxon>Bacteria</taxon>
        <taxon>Bacillati</taxon>
        <taxon>Actinomycetota</taxon>
        <taxon>Actinomycetes</taxon>
        <taxon>Propionibacteriales</taxon>
        <taxon>Nocardioidaceae</taxon>
        <taxon>Nocardioides</taxon>
    </lineage>
</organism>
<dbReference type="InterPro" id="IPR006016">
    <property type="entry name" value="UspA"/>
</dbReference>
<dbReference type="InterPro" id="IPR014729">
    <property type="entry name" value="Rossmann-like_a/b/a_fold"/>
</dbReference>
<evidence type="ECO:0000259" key="2">
    <source>
        <dbReference type="Pfam" id="PF00582"/>
    </source>
</evidence>
<protein>
    <submittedName>
        <fullName evidence="3">Universal stress protein</fullName>
    </submittedName>
</protein>
<keyword evidence="4" id="KW-1185">Reference proteome</keyword>
<gene>
    <name evidence="3" type="ORF">GCM10023349_38130</name>
</gene>
<dbReference type="SUPFAM" id="SSF52402">
    <property type="entry name" value="Adenine nucleotide alpha hydrolases-like"/>
    <property type="match status" value="2"/>
</dbReference>
<dbReference type="Proteomes" id="UP001499974">
    <property type="component" value="Unassembled WGS sequence"/>
</dbReference>
<reference evidence="4" key="1">
    <citation type="journal article" date="2019" name="Int. J. Syst. Evol. Microbiol.">
        <title>The Global Catalogue of Microorganisms (GCM) 10K type strain sequencing project: providing services to taxonomists for standard genome sequencing and annotation.</title>
        <authorList>
            <consortium name="The Broad Institute Genomics Platform"/>
            <consortium name="The Broad Institute Genome Sequencing Center for Infectious Disease"/>
            <person name="Wu L."/>
            <person name="Ma J."/>
        </authorList>
    </citation>
    <scope>NUCLEOTIDE SEQUENCE [LARGE SCALE GENOMIC DNA]</scope>
    <source>
        <strain evidence="4">JCM 18531</strain>
    </source>
</reference>
<dbReference type="InterPro" id="IPR006015">
    <property type="entry name" value="Universal_stress_UspA"/>
</dbReference>
<accession>A0ABP8XUQ9</accession>
<feature type="domain" description="UspA" evidence="2">
    <location>
        <begin position="16"/>
        <end position="136"/>
    </location>
</feature>